<dbReference type="OrthoDB" id="5865767at2759"/>
<keyword evidence="3" id="KW-1185">Reference proteome</keyword>
<organism evidence="2 3">
    <name type="scientific">Neohortaea acidophila</name>
    <dbReference type="NCBI Taxonomy" id="245834"/>
    <lineage>
        <taxon>Eukaryota</taxon>
        <taxon>Fungi</taxon>
        <taxon>Dikarya</taxon>
        <taxon>Ascomycota</taxon>
        <taxon>Pezizomycotina</taxon>
        <taxon>Dothideomycetes</taxon>
        <taxon>Dothideomycetidae</taxon>
        <taxon>Mycosphaerellales</taxon>
        <taxon>Teratosphaeriaceae</taxon>
        <taxon>Neohortaea</taxon>
    </lineage>
</organism>
<dbReference type="EMBL" id="MU001632">
    <property type="protein sequence ID" value="KAF2486658.1"/>
    <property type="molecule type" value="Genomic_DNA"/>
</dbReference>
<feature type="compositionally biased region" description="Polar residues" evidence="1">
    <location>
        <begin position="425"/>
        <end position="438"/>
    </location>
</feature>
<proteinExistence type="predicted"/>
<feature type="non-terminal residue" evidence="2">
    <location>
        <position position="449"/>
    </location>
</feature>
<sequence length="449" mass="49939">ETRTSRTTRRTTSYHAAFQPTCSIATDDPPSYPSAIRHPPPPPRSIGGEPLPKYSCTVSAEAKVLLHVESRNPLQMASDSEWKEVVVVVRGTLLALHRPKDAGPGRLLRTYTLQHAELGLATDTEHVVLRPQTRLAHLIPSAARQRAWQRDPDLFQPVRQHVLRVRAETDQLVLASSSEAQIHSLVQAMSAAIDIALPIDERSIPKQCTVPRRRRRQPAAPISDLNDPQLLAQQERILRDMYPAFAEQSRDDGQPDTPITPDNAPSEAAPPTPAREEDDLDLAAIREDAPTPSPSPLPQADGEPRPSMSRQVTPSSPISAYSNDMMYATSPDNFDDTGKWVPPHTRTPLQIQRYIRRCMPVLLADSPRASDILMYHGRRVKINWRMELLETWELRPPSYKSHGFTPEPDSERESSILDMLPSPMPTQDSGPASPSVHGSESEDPITPAE</sequence>
<feature type="region of interest" description="Disordered" evidence="1">
    <location>
        <begin position="206"/>
        <end position="229"/>
    </location>
</feature>
<feature type="region of interest" description="Disordered" evidence="1">
    <location>
        <begin position="397"/>
        <end position="449"/>
    </location>
</feature>
<dbReference type="GeneID" id="54471375"/>
<dbReference type="Gene3D" id="2.30.29.30">
    <property type="entry name" value="Pleckstrin-homology domain (PH domain)/Phosphotyrosine-binding domain (PTB)"/>
    <property type="match status" value="1"/>
</dbReference>
<dbReference type="AlphaFoldDB" id="A0A6A6Q2A6"/>
<dbReference type="RefSeq" id="XP_033593227.1">
    <property type="nucleotide sequence ID" value="XM_033730373.1"/>
</dbReference>
<evidence type="ECO:0000256" key="1">
    <source>
        <dbReference type="SAM" id="MobiDB-lite"/>
    </source>
</evidence>
<reference evidence="2" key="1">
    <citation type="journal article" date="2020" name="Stud. Mycol.">
        <title>101 Dothideomycetes genomes: a test case for predicting lifestyles and emergence of pathogens.</title>
        <authorList>
            <person name="Haridas S."/>
            <person name="Albert R."/>
            <person name="Binder M."/>
            <person name="Bloem J."/>
            <person name="Labutti K."/>
            <person name="Salamov A."/>
            <person name="Andreopoulos B."/>
            <person name="Baker S."/>
            <person name="Barry K."/>
            <person name="Bills G."/>
            <person name="Bluhm B."/>
            <person name="Cannon C."/>
            <person name="Castanera R."/>
            <person name="Culley D."/>
            <person name="Daum C."/>
            <person name="Ezra D."/>
            <person name="Gonzalez J."/>
            <person name="Henrissat B."/>
            <person name="Kuo A."/>
            <person name="Liang C."/>
            <person name="Lipzen A."/>
            <person name="Lutzoni F."/>
            <person name="Magnuson J."/>
            <person name="Mondo S."/>
            <person name="Nolan M."/>
            <person name="Ohm R."/>
            <person name="Pangilinan J."/>
            <person name="Park H.-J."/>
            <person name="Ramirez L."/>
            <person name="Alfaro M."/>
            <person name="Sun H."/>
            <person name="Tritt A."/>
            <person name="Yoshinaga Y."/>
            <person name="Zwiers L.-H."/>
            <person name="Turgeon B."/>
            <person name="Goodwin S."/>
            <person name="Spatafora J."/>
            <person name="Crous P."/>
            <person name="Grigoriev I."/>
        </authorList>
    </citation>
    <scope>NUCLEOTIDE SEQUENCE</scope>
    <source>
        <strain evidence="2">CBS 113389</strain>
    </source>
</reference>
<feature type="compositionally biased region" description="Polar residues" evidence="1">
    <location>
        <begin position="308"/>
        <end position="322"/>
    </location>
</feature>
<evidence type="ECO:0000313" key="3">
    <source>
        <dbReference type="Proteomes" id="UP000799767"/>
    </source>
</evidence>
<dbReference type="PANTHER" id="PTHR37283">
    <property type="entry name" value="PH DOMAIN-CONTAINING PROTEIN YHR131C"/>
    <property type="match status" value="1"/>
</dbReference>
<feature type="non-terminal residue" evidence="2">
    <location>
        <position position="1"/>
    </location>
</feature>
<dbReference type="PANTHER" id="PTHR37283:SF1">
    <property type="entry name" value="PH DOMAIN-CONTAINING PROTEIN YHR131C"/>
    <property type="match status" value="1"/>
</dbReference>
<feature type="region of interest" description="Disordered" evidence="1">
    <location>
        <begin position="1"/>
        <end position="52"/>
    </location>
</feature>
<dbReference type="Proteomes" id="UP000799767">
    <property type="component" value="Unassembled WGS sequence"/>
</dbReference>
<feature type="region of interest" description="Disordered" evidence="1">
    <location>
        <begin position="248"/>
        <end position="330"/>
    </location>
</feature>
<evidence type="ECO:0000313" key="2">
    <source>
        <dbReference type="EMBL" id="KAF2486658.1"/>
    </source>
</evidence>
<accession>A0A6A6Q2A6</accession>
<protein>
    <submittedName>
        <fullName evidence="2">Uncharacterized protein</fullName>
    </submittedName>
</protein>
<dbReference type="InterPro" id="IPR011993">
    <property type="entry name" value="PH-like_dom_sf"/>
</dbReference>
<gene>
    <name evidence="2" type="ORF">BDY17DRAFT_241281</name>
</gene>
<name>A0A6A6Q2A6_9PEZI</name>